<dbReference type="Gene3D" id="2.160.20.110">
    <property type="match status" value="2"/>
</dbReference>
<feature type="region of interest" description="Disordered" evidence="4">
    <location>
        <begin position="1094"/>
        <end position="1113"/>
    </location>
</feature>
<dbReference type="SUPFAM" id="SSF51126">
    <property type="entry name" value="Pectin lyase-like"/>
    <property type="match status" value="1"/>
</dbReference>
<keyword evidence="2" id="KW-0964">Secreted</keyword>
<dbReference type="InterPro" id="IPR011493">
    <property type="entry name" value="GLUG"/>
</dbReference>
<gene>
    <name evidence="7" type="ORF">RMQ68_04970</name>
</gene>
<feature type="signal peptide" evidence="5">
    <location>
        <begin position="1"/>
        <end position="35"/>
    </location>
</feature>
<evidence type="ECO:0000256" key="3">
    <source>
        <dbReference type="ARBA" id="ARBA00022729"/>
    </source>
</evidence>
<protein>
    <submittedName>
        <fullName evidence="7">GLUG motif-containing protein</fullName>
    </submittedName>
</protein>
<dbReference type="InterPro" id="IPR008638">
    <property type="entry name" value="FhaB/CdiA-like_TPS"/>
</dbReference>
<dbReference type="InterPro" id="IPR012334">
    <property type="entry name" value="Pectin_lyas_fold"/>
</dbReference>
<dbReference type="NCBIfam" id="TIGR01901">
    <property type="entry name" value="adhes_NPXG"/>
    <property type="match status" value="1"/>
</dbReference>
<proteinExistence type="predicted"/>
<dbReference type="InterPro" id="IPR011050">
    <property type="entry name" value="Pectin_lyase_fold/virulence"/>
</dbReference>
<evidence type="ECO:0000259" key="6">
    <source>
        <dbReference type="SMART" id="SM00912"/>
    </source>
</evidence>
<feature type="domain" description="Filamentous haemagglutinin FhaB/tRNA nuclease CdiA-like TPS" evidence="6">
    <location>
        <begin position="33"/>
        <end position="145"/>
    </location>
</feature>
<dbReference type="Pfam" id="PF07581">
    <property type="entry name" value="Glug"/>
    <property type="match status" value="5"/>
</dbReference>
<dbReference type="PANTHER" id="PTHR12338:SF8">
    <property type="entry name" value="HEME_HEMOPEXIN-BINDING PROTEIN"/>
    <property type="match status" value="1"/>
</dbReference>
<evidence type="ECO:0000256" key="5">
    <source>
        <dbReference type="SAM" id="SignalP"/>
    </source>
</evidence>
<dbReference type="Gene3D" id="2.160.20.10">
    <property type="entry name" value="Single-stranded right-handed beta-helix, Pectin lyase-like"/>
    <property type="match status" value="1"/>
</dbReference>
<dbReference type="SMART" id="SM00912">
    <property type="entry name" value="Haemagg_act"/>
    <property type="match status" value="1"/>
</dbReference>
<accession>A0AA96DT19</accession>
<evidence type="ECO:0000256" key="1">
    <source>
        <dbReference type="ARBA" id="ARBA00004613"/>
    </source>
</evidence>
<dbReference type="PANTHER" id="PTHR12338">
    <property type="entry name" value="AUTOTRANSPORTER"/>
    <property type="match status" value="1"/>
</dbReference>
<dbReference type="AlphaFoldDB" id="A0AA96DT19"/>
<name>A0AA96DT19_9BACT</name>
<dbReference type="EMBL" id="CP134854">
    <property type="protein sequence ID" value="WNL30743.1"/>
    <property type="molecule type" value="Genomic_DNA"/>
</dbReference>
<comment type="subcellular location">
    <subcellularLocation>
        <location evidence="1">Secreted</location>
    </subcellularLocation>
</comment>
<dbReference type="InterPro" id="IPR050909">
    <property type="entry name" value="Bact_Autotransporter_VF"/>
</dbReference>
<feature type="chain" id="PRO_5041735480" evidence="5">
    <location>
        <begin position="36"/>
        <end position="1192"/>
    </location>
</feature>
<sequence>MNFIPSYKNSFRILKGGKISLVVSSFLATTTLTFAAPSGGVVTSGSANISQNGKVTNITQSTQKASINWNKFNIASDETVNFKQPNSSSITLNRVIGNEKSIINGALNSNGQVWIINSNGVLFGKGASINTSGLLATTKDISDLDFQAGNYKFTGNSNESVINLGTIDVVNNGSVILAANEVKNEGTIKAIRGKIHLAGADEYTVNLNGNSLINLIVNKGVLDALVKNSGTIIANGGEVYLTTNAVNELLKGVVNNTGIIEANSLAGITGYVELFAHGGTANVAGTINATDGFVETSGDKVKIDDSFKVVADKWLIDPTDFTIAASGGDMTGATLSNNLASANVEIQSVNGAKGTKGDINVNDTITWSSDKKLTLNAQNDIFINKEITSSHANGKLELLYGQKAVAVGNTSDYHVNAKVNLKAGQNFITKKGSDGTVTNWTVVTTKETMQDMPTYNEDARFVLGTDLTLSGTNNWTAIRGFKGQFDGLGHTITGLHIDKASTNFQGLFGEIENATIKNIGLVNASVSGKTLVGALVGSAINSTIHNTYATGGSVTGNSSVGGLVGRNLANNMMASISSSYSTNSVTGNRDVGGLVGTNIADAMMDPATASITNSYATGSVNGVVVYGNNPSSIGGLVGTNIANAMMMDPATASITNSYASNSVTSTGSDVGGLVGKVEENDGISTITSSFYDNQTNTATMQDSVAFGKTKAEILDAFSGKEAWLVGGARDEGYTLIELTLPALKTFNTSVTTLFAGGFGTANDAYTITNWTQLQNINYAWFTKNKNYKLLNNISSTTAGYIGTGEGWNPIGAFSGNFDGLGHSISDLYINRAANMQGLFGQTEDANIVNLNLINVNITGNDAAGALVGSATTTHIENVSSSGKVVGEEEVGGLVGYMTDSAITVLKSHSSAEVTGIENVGGLVGQLDNSTIRESYSTGKVTGIGTSKNIGGLVGRSSYSTIENSYATGKITGTNNIGGLVGRNTSSSLTNSFWDTQTSGQATSAVGVGKTTAQMQDKSTFDGWDIQEDSTIDKGTPFLAWQKSGNGYTKTWVIGTKAATPPTPNPVDPKPQDTNKGVERIVRSIANQTATTVNLPNMETSTTPNNSGRNTNISFSQGENQMLVSRPIEGQSTQRVSLSEAKQMQIQNGGSGEEVIVPLSNSSIIQLVDGGVNLPSGVEQEFYLANANTQEGK</sequence>
<keyword evidence="3 5" id="KW-0732">Signal</keyword>
<dbReference type="GO" id="GO:0005576">
    <property type="term" value="C:extracellular region"/>
    <property type="evidence" value="ECO:0007669"/>
    <property type="project" value="UniProtKB-SubCell"/>
</dbReference>
<organism evidence="7">
    <name type="scientific">Arcobacter sp. AZ-2023</name>
    <dbReference type="NCBI Taxonomy" id="3074453"/>
    <lineage>
        <taxon>Bacteria</taxon>
        <taxon>Pseudomonadati</taxon>
        <taxon>Campylobacterota</taxon>
        <taxon>Epsilonproteobacteria</taxon>
        <taxon>Campylobacterales</taxon>
        <taxon>Arcobacteraceae</taxon>
        <taxon>Arcobacter</taxon>
    </lineage>
</organism>
<evidence type="ECO:0000256" key="2">
    <source>
        <dbReference type="ARBA" id="ARBA00022525"/>
    </source>
</evidence>
<dbReference type="Pfam" id="PF05860">
    <property type="entry name" value="TPS"/>
    <property type="match status" value="1"/>
</dbReference>
<evidence type="ECO:0000313" key="7">
    <source>
        <dbReference type="EMBL" id="WNL30743.1"/>
    </source>
</evidence>
<evidence type="ECO:0000256" key="4">
    <source>
        <dbReference type="SAM" id="MobiDB-lite"/>
    </source>
</evidence>
<reference evidence="7" key="1">
    <citation type="submission" date="2023-09" db="EMBL/GenBank/DDBJ databases">
        <title>Arcobacter tbilisiensis sp. nov. isolated from chicken meat in Tbilisi, Georgia.</title>
        <authorList>
            <person name="Matthias R."/>
            <person name="Zautner A.E."/>
        </authorList>
    </citation>
    <scope>NUCLEOTIDE SEQUENCE</scope>
    <source>
        <strain evidence="7">LEO 52</strain>
    </source>
</reference>